<evidence type="ECO:0000313" key="7">
    <source>
        <dbReference type="Proteomes" id="UP000190626"/>
    </source>
</evidence>
<keyword evidence="7" id="KW-1185">Reference proteome</keyword>
<sequence length="536" mass="62336">MNNETASRRYPFVIYIMTGIRKLHMAPFSSEKCKGLDGEYMLFAVMDGAAEVKIGSRSFGLIRESLIVAEPGQAALCSTQANSLSLYFVTFKAFRVSDTAAWRYESPEAFPCIGALTCVPFSQCVDLLETIEQHSPDDNDLMRFYNHVRFEELIRLVLQQNTRATPALNLRDSVKSSIDYISDHYADQMTVSQLASDANVFQWQYTRIFKELTGQFPLEFINKLRIDHAKQLLLKTEDRIHEIAQHVGFNNEFYFNRRFKKMEGIAPGRYRHHHRGKIRIVSLLMEDILLTLGVTPIVQWSHAGWGRQEYLRLDTVPAFDVLQNSFEPLATFNPDLIIARRSDYEYRTNQYEQCKRFVQTEIITHDDEDWYSTLRTVANRLGRIDQAELAIQQYETKAAKARSRLTRSITNRTYAFLRISAECISVDQTYTKPFLWGDLGIVPHPMVQELTCEAGRKGVTWEWLQELEADYIFFAFDKWHEQEAGSERRQVTHPLWQTIPAVRNRHAFEVDFMTWMNHGYLANSKKIDDVLNRLVN</sequence>
<dbReference type="InterPro" id="IPR009057">
    <property type="entry name" value="Homeodomain-like_sf"/>
</dbReference>
<dbReference type="AlphaFoldDB" id="A0A1V4HPE7"/>
<dbReference type="Gene3D" id="3.40.50.1980">
    <property type="entry name" value="Nitrogenase molybdenum iron protein domain"/>
    <property type="match status" value="2"/>
</dbReference>
<evidence type="ECO:0000259" key="4">
    <source>
        <dbReference type="PROSITE" id="PS01124"/>
    </source>
</evidence>
<evidence type="ECO:0000256" key="2">
    <source>
        <dbReference type="ARBA" id="ARBA00023125"/>
    </source>
</evidence>
<dbReference type="PRINTS" id="PR00032">
    <property type="entry name" value="HTHARAC"/>
</dbReference>
<evidence type="ECO:0000259" key="5">
    <source>
        <dbReference type="PROSITE" id="PS50983"/>
    </source>
</evidence>
<dbReference type="PANTHER" id="PTHR43280:SF2">
    <property type="entry name" value="HTH-TYPE TRANSCRIPTIONAL REGULATOR EXSA"/>
    <property type="match status" value="1"/>
</dbReference>
<keyword evidence="1" id="KW-0805">Transcription regulation</keyword>
<dbReference type="GO" id="GO:0003700">
    <property type="term" value="F:DNA-binding transcription factor activity"/>
    <property type="evidence" value="ECO:0007669"/>
    <property type="project" value="InterPro"/>
</dbReference>
<organism evidence="6 7">
    <name type="scientific">Paenibacillus ferrarius</name>
    <dbReference type="NCBI Taxonomy" id="1469647"/>
    <lineage>
        <taxon>Bacteria</taxon>
        <taxon>Bacillati</taxon>
        <taxon>Bacillota</taxon>
        <taxon>Bacilli</taxon>
        <taxon>Bacillales</taxon>
        <taxon>Paenibacillaceae</taxon>
        <taxon>Paenibacillus</taxon>
    </lineage>
</organism>
<dbReference type="InterPro" id="IPR020449">
    <property type="entry name" value="Tscrpt_reg_AraC-type_HTH"/>
</dbReference>
<dbReference type="RefSeq" id="WP_079410017.1">
    <property type="nucleotide sequence ID" value="NZ_MBTG01000005.1"/>
</dbReference>
<dbReference type="PROSITE" id="PS50983">
    <property type="entry name" value="FE_B12_PBP"/>
    <property type="match status" value="1"/>
</dbReference>
<feature type="domain" description="HTH araC/xylS-type" evidence="4">
    <location>
        <begin position="175"/>
        <end position="273"/>
    </location>
</feature>
<name>A0A1V4HPE7_9BACL</name>
<dbReference type="PROSITE" id="PS00041">
    <property type="entry name" value="HTH_ARAC_FAMILY_1"/>
    <property type="match status" value="1"/>
</dbReference>
<comment type="caution">
    <text evidence="6">The sequence shown here is derived from an EMBL/GenBank/DDBJ whole genome shotgun (WGS) entry which is preliminary data.</text>
</comment>
<keyword evidence="2" id="KW-0238">DNA-binding</keyword>
<dbReference type="STRING" id="1469647.BC351_18785"/>
<dbReference type="InterPro" id="IPR018060">
    <property type="entry name" value="HTH_AraC"/>
</dbReference>
<evidence type="ECO:0000313" key="6">
    <source>
        <dbReference type="EMBL" id="OPH59970.1"/>
    </source>
</evidence>
<dbReference type="SMART" id="SM00342">
    <property type="entry name" value="HTH_ARAC"/>
    <property type="match status" value="1"/>
</dbReference>
<dbReference type="Pfam" id="PF01497">
    <property type="entry name" value="Peripla_BP_2"/>
    <property type="match status" value="1"/>
</dbReference>
<accession>A0A1V4HPE7</accession>
<dbReference type="InterPro" id="IPR018062">
    <property type="entry name" value="HTH_AraC-typ_CS"/>
</dbReference>
<evidence type="ECO:0000256" key="3">
    <source>
        <dbReference type="ARBA" id="ARBA00023163"/>
    </source>
</evidence>
<gene>
    <name evidence="6" type="ORF">BC351_18785</name>
</gene>
<evidence type="ECO:0000256" key="1">
    <source>
        <dbReference type="ARBA" id="ARBA00023015"/>
    </source>
</evidence>
<dbReference type="EMBL" id="MBTG01000005">
    <property type="protein sequence ID" value="OPH59970.1"/>
    <property type="molecule type" value="Genomic_DNA"/>
</dbReference>
<dbReference type="PROSITE" id="PS01124">
    <property type="entry name" value="HTH_ARAC_FAMILY_2"/>
    <property type="match status" value="1"/>
</dbReference>
<dbReference type="SUPFAM" id="SSF53807">
    <property type="entry name" value="Helical backbone' metal receptor"/>
    <property type="match status" value="1"/>
</dbReference>
<dbReference type="Gene3D" id="1.10.10.60">
    <property type="entry name" value="Homeodomain-like"/>
    <property type="match status" value="2"/>
</dbReference>
<dbReference type="InterPro" id="IPR002491">
    <property type="entry name" value="ABC_transptr_periplasmic_BD"/>
</dbReference>
<dbReference type="SUPFAM" id="SSF46689">
    <property type="entry name" value="Homeodomain-like"/>
    <property type="match status" value="2"/>
</dbReference>
<reference evidence="7" key="1">
    <citation type="submission" date="2016-07" db="EMBL/GenBank/DDBJ databases">
        <authorList>
            <person name="Florea S."/>
            <person name="Webb J.S."/>
            <person name="Jaromczyk J."/>
            <person name="Schardl C.L."/>
        </authorList>
    </citation>
    <scope>NUCLEOTIDE SEQUENCE [LARGE SCALE GENOMIC DNA]</scope>
    <source>
        <strain evidence="7">CY1</strain>
    </source>
</reference>
<dbReference type="Proteomes" id="UP000190626">
    <property type="component" value="Unassembled WGS sequence"/>
</dbReference>
<proteinExistence type="predicted"/>
<feature type="domain" description="Fe/B12 periplasmic-binding" evidence="5">
    <location>
        <begin position="277"/>
        <end position="536"/>
    </location>
</feature>
<dbReference type="PANTHER" id="PTHR43280">
    <property type="entry name" value="ARAC-FAMILY TRANSCRIPTIONAL REGULATOR"/>
    <property type="match status" value="1"/>
</dbReference>
<dbReference type="Pfam" id="PF12833">
    <property type="entry name" value="HTH_18"/>
    <property type="match status" value="1"/>
</dbReference>
<dbReference type="GO" id="GO:0043565">
    <property type="term" value="F:sequence-specific DNA binding"/>
    <property type="evidence" value="ECO:0007669"/>
    <property type="project" value="InterPro"/>
</dbReference>
<evidence type="ECO:0008006" key="8">
    <source>
        <dbReference type="Google" id="ProtNLM"/>
    </source>
</evidence>
<protein>
    <recommendedName>
        <fullName evidence="8">AraC family transcriptional regulator</fullName>
    </recommendedName>
</protein>
<keyword evidence="3" id="KW-0804">Transcription</keyword>
<dbReference type="OrthoDB" id="9783876at2"/>